<protein>
    <submittedName>
        <fullName evidence="1">Uncharacterized protein</fullName>
    </submittedName>
</protein>
<organism evidence="1 2">
    <name type="scientific">Manihot esculenta</name>
    <name type="common">Cassava</name>
    <name type="synonym">Jatropha manihot</name>
    <dbReference type="NCBI Taxonomy" id="3983"/>
    <lineage>
        <taxon>Eukaryota</taxon>
        <taxon>Viridiplantae</taxon>
        <taxon>Streptophyta</taxon>
        <taxon>Embryophyta</taxon>
        <taxon>Tracheophyta</taxon>
        <taxon>Spermatophyta</taxon>
        <taxon>Magnoliopsida</taxon>
        <taxon>eudicotyledons</taxon>
        <taxon>Gunneridae</taxon>
        <taxon>Pentapetalae</taxon>
        <taxon>rosids</taxon>
        <taxon>fabids</taxon>
        <taxon>Malpighiales</taxon>
        <taxon>Euphorbiaceae</taxon>
        <taxon>Crotonoideae</taxon>
        <taxon>Manihoteae</taxon>
        <taxon>Manihot</taxon>
    </lineage>
</organism>
<proteinExistence type="predicted"/>
<keyword evidence="2" id="KW-1185">Reference proteome</keyword>
<comment type="caution">
    <text evidence="1">The sequence shown here is derived from an EMBL/GenBank/DDBJ whole genome shotgun (WGS) entry which is preliminary data.</text>
</comment>
<sequence>MDSYLVAKWNPFQNGSLLMVPNMERGFCFLLWSDIRHSMAKREVFAENFHVHRNAMGKDIVSMISSGETAVIEEVSDSNSTTYPSLMSREARLDKSICTTKFRGVVAHQNGHWGSQIYFDHQRIWLGTFKSEKEAAMAYDSAALKLRSGDCRRNFPFTNVTVEEPKFQNLYSTEAVLNMIKDGTYQHKFADFLMTCTQNSNADLSPKLMKTQSKRILTCKQLFQKELTPSDVGKLNRLVIPKKFATKFFPSMSEVDQENGVDDRQLAFYDKAMKLWKFRYCYWRSSQSYVFTRGWNGFVKEKKLKANDTICFSLCECRENSKVTQTYCMIDVKNGEERSSLLGLGSQWVDMGVELQLQLHLGQSCGQDCIEKMEEEEEEEEEVVERGGLVMAEPRSECADTKGFRLFGARII</sequence>
<dbReference type="EMBL" id="CM004392">
    <property type="protein sequence ID" value="KAG8651938.1"/>
    <property type="molecule type" value="Genomic_DNA"/>
</dbReference>
<gene>
    <name evidence="1" type="ORF">MANES_06G036901v8</name>
</gene>
<accession>A0ACB7HJG3</accession>
<evidence type="ECO:0000313" key="1">
    <source>
        <dbReference type="EMBL" id="KAG8651938.1"/>
    </source>
</evidence>
<name>A0ACB7HJG3_MANES</name>
<dbReference type="Proteomes" id="UP000091857">
    <property type="component" value="Chromosome 6"/>
</dbReference>
<evidence type="ECO:0000313" key="2">
    <source>
        <dbReference type="Proteomes" id="UP000091857"/>
    </source>
</evidence>
<reference evidence="2" key="1">
    <citation type="journal article" date="2016" name="Nat. Biotechnol.">
        <title>Sequencing wild and cultivated cassava and related species reveals extensive interspecific hybridization and genetic diversity.</title>
        <authorList>
            <person name="Bredeson J.V."/>
            <person name="Lyons J.B."/>
            <person name="Prochnik S.E."/>
            <person name="Wu G.A."/>
            <person name="Ha C.M."/>
            <person name="Edsinger-Gonzales E."/>
            <person name="Grimwood J."/>
            <person name="Schmutz J."/>
            <person name="Rabbi I.Y."/>
            <person name="Egesi C."/>
            <person name="Nauluvula P."/>
            <person name="Lebot V."/>
            <person name="Ndunguru J."/>
            <person name="Mkamilo G."/>
            <person name="Bart R.S."/>
            <person name="Setter T.L."/>
            <person name="Gleadow R.M."/>
            <person name="Kulakow P."/>
            <person name="Ferguson M.E."/>
            <person name="Rounsley S."/>
            <person name="Rokhsar D.S."/>
        </authorList>
    </citation>
    <scope>NUCLEOTIDE SEQUENCE [LARGE SCALE GENOMIC DNA]</scope>
    <source>
        <strain evidence="2">cv. AM560-2</strain>
    </source>
</reference>